<dbReference type="InterPro" id="IPR011992">
    <property type="entry name" value="EF-hand-dom_pair"/>
</dbReference>
<dbReference type="Proteomes" id="UP000288216">
    <property type="component" value="Unassembled WGS sequence"/>
</dbReference>
<organism evidence="3 4">
    <name type="scientific">Scyliorhinus torazame</name>
    <name type="common">Cloudy catshark</name>
    <name type="synonym">Catulus torazame</name>
    <dbReference type="NCBI Taxonomy" id="75743"/>
    <lineage>
        <taxon>Eukaryota</taxon>
        <taxon>Metazoa</taxon>
        <taxon>Chordata</taxon>
        <taxon>Craniata</taxon>
        <taxon>Vertebrata</taxon>
        <taxon>Chondrichthyes</taxon>
        <taxon>Elasmobranchii</taxon>
        <taxon>Galeomorphii</taxon>
        <taxon>Galeoidea</taxon>
        <taxon>Carcharhiniformes</taxon>
        <taxon>Scyliorhinidae</taxon>
        <taxon>Scyliorhinus</taxon>
    </lineage>
</organism>
<dbReference type="CDD" id="cd00051">
    <property type="entry name" value="EFh"/>
    <property type="match status" value="1"/>
</dbReference>
<dbReference type="Gene3D" id="1.10.238.10">
    <property type="entry name" value="EF-hand"/>
    <property type="match status" value="1"/>
</dbReference>
<comment type="caution">
    <text evidence="3">The sequence shown here is derived from an EMBL/GenBank/DDBJ whole genome shotgun (WGS) entry which is preliminary data.</text>
</comment>
<keyword evidence="1" id="KW-0175">Coiled coil</keyword>
<feature type="domain" description="EF-hand" evidence="2">
    <location>
        <begin position="239"/>
        <end position="274"/>
    </location>
</feature>
<dbReference type="InterPro" id="IPR002048">
    <property type="entry name" value="EF_hand_dom"/>
</dbReference>
<evidence type="ECO:0000256" key="1">
    <source>
        <dbReference type="SAM" id="Coils"/>
    </source>
</evidence>
<gene>
    <name evidence="3" type="ORF">scyTo_0009660</name>
</gene>
<dbReference type="GO" id="GO:0005509">
    <property type="term" value="F:calcium ion binding"/>
    <property type="evidence" value="ECO:0007669"/>
    <property type="project" value="InterPro"/>
</dbReference>
<reference evidence="3 4" key="1">
    <citation type="journal article" date="2018" name="Nat. Ecol. Evol.">
        <title>Shark genomes provide insights into elasmobranch evolution and the origin of vertebrates.</title>
        <authorList>
            <person name="Hara Y"/>
            <person name="Yamaguchi K"/>
            <person name="Onimaru K"/>
            <person name="Kadota M"/>
            <person name="Koyanagi M"/>
            <person name="Keeley SD"/>
            <person name="Tatsumi K"/>
            <person name="Tanaka K"/>
            <person name="Motone F"/>
            <person name="Kageyama Y"/>
            <person name="Nozu R"/>
            <person name="Adachi N"/>
            <person name="Nishimura O"/>
            <person name="Nakagawa R"/>
            <person name="Tanegashima C"/>
            <person name="Kiyatake I"/>
            <person name="Matsumoto R"/>
            <person name="Murakumo K"/>
            <person name="Nishida K"/>
            <person name="Terakita A"/>
            <person name="Kuratani S"/>
            <person name="Sato K"/>
            <person name="Hyodo S Kuraku.S."/>
        </authorList>
    </citation>
    <scope>NUCLEOTIDE SEQUENCE [LARGE SCALE GENOMIC DNA]</scope>
</reference>
<protein>
    <recommendedName>
        <fullName evidence="2">EF-hand domain-containing protein</fullName>
    </recommendedName>
</protein>
<evidence type="ECO:0000259" key="2">
    <source>
        <dbReference type="PROSITE" id="PS50222"/>
    </source>
</evidence>
<dbReference type="Pfam" id="PF13499">
    <property type="entry name" value="EF-hand_7"/>
    <property type="match status" value="1"/>
</dbReference>
<sequence length="426" mass="49541">MRKTIQYYFEVLKRVLADIKFLSERGLAFRGHEEKWDSPNNGNFMGAIELIAEFDPFLYEHLEKCKNEKVHAPYLSKPVYEELIVIMGKHVQGEIVNQINNLDTKYNSIIVDSTPDLTHVDQLVIVVRYCYNGKTFSPLEEVVRYSSAKESTIIPSELPVCNQQQHHQCSASGELTELCAVCWAGGGRTSRDTRANPNGRGTRHETLEKAREIFQLCDKEEKGFITKRDMQRLQNELPLTPEQLEAVFDSLDQHNNGYLTPAEFSMGFGQFLGIEVSPATERLESSKLEETFESGWSDDLDIIDDEEEKRFCVMMQHLGASQIFEDQYEVRELWTRLRRDKPELLANFEQFLSKVSTHIQEVQHDKETMEQALKRKECDHDREVRYLYEEMEQQIKKEKEKLLSQTHACLYVLQALLRWVDVTSVV</sequence>
<dbReference type="PROSITE" id="PS50222">
    <property type="entry name" value="EF_HAND_2"/>
    <property type="match status" value="1"/>
</dbReference>
<dbReference type="PANTHER" id="PTHR45749">
    <property type="match status" value="1"/>
</dbReference>
<dbReference type="SMART" id="SM00054">
    <property type="entry name" value="EFh"/>
    <property type="match status" value="2"/>
</dbReference>
<proteinExistence type="predicted"/>
<evidence type="ECO:0000313" key="4">
    <source>
        <dbReference type="Proteomes" id="UP000288216"/>
    </source>
</evidence>
<dbReference type="STRING" id="75743.A0A401NR61"/>
<dbReference type="AlphaFoldDB" id="A0A401NR61"/>
<feature type="coiled-coil region" evidence="1">
    <location>
        <begin position="359"/>
        <end position="408"/>
    </location>
</feature>
<accession>A0A401NR61</accession>
<name>A0A401NR61_SCYTO</name>
<dbReference type="PANTHER" id="PTHR45749:SF23">
    <property type="entry name" value="ZINC FINGER MYM-TYPE PROTEIN 1-LIKE"/>
    <property type="match status" value="1"/>
</dbReference>
<evidence type="ECO:0000313" key="3">
    <source>
        <dbReference type="EMBL" id="GCB63401.1"/>
    </source>
</evidence>
<keyword evidence="4" id="KW-1185">Reference proteome</keyword>
<dbReference type="EMBL" id="BFAA01004006">
    <property type="protein sequence ID" value="GCB63401.1"/>
    <property type="molecule type" value="Genomic_DNA"/>
</dbReference>
<dbReference type="OrthoDB" id="9837699at2759"/>
<dbReference type="SUPFAM" id="SSF47473">
    <property type="entry name" value="EF-hand"/>
    <property type="match status" value="1"/>
</dbReference>